<keyword evidence="1" id="KW-0812">Transmembrane</keyword>
<keyword evidence="1" id="KW-1133">Transmembrane helix</keyword>
<evidence type="ECO:0000256" key="1">
    <source>
        <dbReference type="SAM" id="Phobius"/>
    </source>
</evidence>
<name>A0A1G2PG65_9BACT</name>
<protein>
    <recommendedName>
        <fullName evidence="4">DUF5671 domain-containing protein</fullName>
    </recommendedName>
</protein>
<feature type="transmembrane region" description="Helical" evidence="1">
    <location>
        <begin position="100"/>
        <end position="118"/>
    </location>
</feature>
<proteinExistence type="predicted"/>
<evidence type="ECO:0008006" key="4">
    <source>
        <dbReference type="Google" id="ProtNLM"/>
    </source>
</evidence>
<dbReference type="Proteomes" id="UP000178869">
    <property type="component" value="Unassembled WGS sequence"/>
</dbReference>
<evidence type="ECO:0000313" key="2">
    <source>
        <dbReference type="EMBL" id="OHA47263.1"/>
    </source>
</evidence>
<sequence>MTMEKMERKEIIRVIYLYLFSFVGLVLITVGMVRLVDLGLKVYIFKKADQVLIYPEYPYPAKPAPDGTTNELTPEERGRLKQEQLEYQTKQQEAEKERTAANALAMIIVGAPLFLYHWRTVQKDKRS</sequence>
<comment type="caution">
    <text evidence="2">The sequence shown here is derived from an EMBL/GenBank/DDBJ whole genome shotgun (WGS) entry which is preliminary data.</text>
</comment>
<dbReference type="EMBL" id="MHSR01000005">
    <property type="protein sequence ID" value="OHA47263.1"/>
    <property type="molecule type" value="Genomic_DNA"/>
</dbReference>
<keyword evidence="1" id="KW-0472">Membrane</keyword>
<organism evidence="2 3">
    <name type="scientific">Candidatus Terrybacteria bacterium RIFCSPHIGHO2_01_FULL_43_35</name>
    <dbReference type="NCBI Taxonomy" id="1802361"/>
    <lineage>
        <taxon>Bacteria</taxon>
        <taxon>Candidatus Terryibacteriota</taxon>
    </lineage>
</organism>
<evidence type="ECO:0000313" key="3">
    <source>
        <dbReference type="Proteomes" id="UP000178869"/>
    </source>
</evidence>
<feature type="transmembrane region" description="Helical" evidence="1">
    <location>
        <begin position="12"/>
        <end position="33"/>
    </location>
</feature>
<dbReference type="AlphaFoldDB" id="A0A1G2PG65"/>
<gene>
    <name evidence="2" type="ORF">A2828_00125</name>
</gene>
<accession>A0A1G2PG65</accession>
<reference evidence="2 3" key="1">
    <citation type="journal article" date="2016" name="Nat. Commun.">
        <title>Thousands of microbial genomes shed light on interconnected biogeochemical processes in an aquifer system.</title>
        <authorList>
            <person name="Anantharaman K."/>
            <person name="Brown C.T."/>
            <person name="Hug L.A."/>
            <person name="Sharon I."/>
            <person name="Castelle C.J."/>
            <person name="Probst A.J."/>
            <person name="Thomas B.C."/>
            <person name="Singh A."/>
            <person name="Wilkins M.J."/>
            <person name="Karaoz U."/>
            <person name="Brodie E.L."/>
            <person name="Williams K.H."/>
            <person name="Hubbard S.S."/>
            <person name="Banfield J.F."/>
        </authorList>
    </citation>
    <scope>NUCLEOTIDE SEQUENCE [LARGE SCALE GENOMIC DNA]</scope>
</reference>